<evidence type="ECO:0000313" key="1">
    <source>
        <dbReference type="EMBL" id="JAW15644.1"/>
    </source>
</evidence>
<reference evidence="1" key="1">
    <citation type="journal article" date="2018" name="PLoS Negl. Trop. Dis.">
        <title>An insight into the salivary gland and fat body transcriptome of Panstrongylus lignarius (Hemiptera: Heteroptera), the main vector of Chagas disease in Peru.</title>
        <authorList>
            <person name="Nevoa J.C."/>
            <person name="Mendes M.T."/>
            <person name="da Silva M.V."/>
            <person name="Soares S.C."/>
            <person name="Oliveira C.J.F."/>
            <person name="Ribeiro J.M.C."/>
        </authorList>
    </citation>
    <scope>NUCLEOTIDE SEQUENCE</scope>
</reference>
<dbReference type="EMBL" id="GFTR01000782">
    <property type="protein sequence ID" value="JAW15644.1"/>
    <property type="molecule type" value="Transcribed_RNA"/>
</dbReference>
<sequence length="79" mass="9407">MVRFCWFSRKVCILDLFWAMVHNLLPIPIGGHLLQLLHKLIYHRMDSIPMWHPVLWLHILSKRNTCLENLLGHQQGLTL</sequence>
<name>A0A224XWN3_9HEMI</name>
<protein>
    <submittedName>
        <fullName evidence="1">Putative secreted protein</fullName>
    </submittedName>
</protein>
<organism evidence="1">
    <name type="scientific">Panstrongylus lignarius</name>
    <dbReference type="NCBI Taxonomy" id="156445"/>
    <lineage>
        <taxon>Eukaryota</taxon>
        <taxon>Metazoa</taxon>
        <taxon>Ecdysozoa</taxon>
        <taxon>Arthropoda</taxon>
        <taxon>Hexapoda</taxon>
        <taxon>Insecta</taxon>
        <taxon>Pterygota</taxon>
        <taxon>Neoptera</taxon>
        <taxon>Paraneoptera</taxon>
        <taxon>Hemiptera</taxon>
        <taxon>Heteroptera</taxon>
        <taxon>Panheteroptera</taxon>
        <taxon>Cimicomorpha</taxon>
        <taxon>Reduviidae</taxon>
        <taxon>Triatominae</taxon>
        <taxon>Panstrongylus</taxon>
    </lineage>
</organism>
<proteinExistence type="predicted"/>
<accession>A0A224XWN3</accession>
<dbReference type="AlphaFoldDB" id="A0A224XWN3"/>